<dbReference type="AlphaFoldDB" id="A0A8D0GDB8"/>
<evidence type="ECO:0000313" key="2">
    <source>
        <dbReference type="Proteomes" id="UP000694392"/>
    </source>
</evidence>
<evidence type="ECO:0000313" key="1">
    <source>
        <dbReference type="Ensembl" id="ENSSPUP00000006562.1"/>
    </source>
</evidence>
<protein>
    <submittedName>
        <fullName evidence="1">Uncharacterized protein</fullName>
    </submittedName>
</protein>
<keyword evidence="2" id="KW-1185">Reference proteome</keyword>
<sequence>ELTFRLELDKYVEGLKINLDSEQSSLESCAKPYLRSWFEDSVCPIQRVVQLFQEKLAFLLHAALSYSSVEVKDSDERTKKDIDR</sequence>
<dbReference type="Pfam" id="PF15053">
    <property type="entry name" value="Njmu-R1"/>
    <property type="match status" value="1"/>
</dbReference>
<organism evidence="1 2">
    <name type="scientific">Sphenodon punctatus</name>
    <name type="common">Tuatara</name>
    <name type="synonym">Hatteria punctata</name>
    <dbReference type="NCBI Taxonomy" id="8508"/>
    <lineage>
        <taxon>Eukaryota</taxon>
        <taxon>Metazoa</taxon>
        <taxon>Chordata</taxon>
        <taxon>Craniata</taxon>
        <taxon>Vertebrata</taxon>
        <taxon>Euteleostomi</taxon>
        <taxon>Lepidosauria</taxon>
        <taxon>Sphenodontia</taxon>
        <taxon>Sphenodontidae</taxon>
        <taxon>Sphenodon</taxon>
    </lineage>
</organism>
<dbReference type="PANTHER" id="PTHR14416">
    <property type="entry name" value="PROTEIN NJMU-R1"/>
    <property type="match status" value="1"/>
</dbReference>
<dbReference type="GO" id="GO:0099041">
    <property type="term" value="P:vesicle tethering to Golgi"/>
    <property type="evidence" value="ECO:0007669"/>
    <property type="project" value="InterPro"/>
</dbReference>
<proteinExistence type="predicted"/>
<dbReference type="InterPro" id="IPR028280">
    <property type="entry name" value="Njmu-R1"/>
</dbReference>
<accession>A0A8D0GDB8</accession>
<name>A0A8D0GDB8_SPHPU</name>
<dbReference type="Ensembl" id="ENSSPUT00000006981.1">
    <property type="protein sequence ID" value="ENSSPUP00000006562.1"/>
    <property type="gene ID" value="ENSSPUG00000005056.1"/>
</dbReference>
<dbReference type="Proteomes" id="UP000694392">
    <property type="component" value="Unplaced"/>
</dbReference>
<dbReference type="GeneTree" id="ENSGT00390000005481"/>
<reference evidence="1" key="1">
    <citation type="submission" date="2025-08" db="UniProtKB">
        <authorList>
            <consortium name="Ensembl"/>
        </authorList>
    </citation>
    <scope>IDENTIFICATION</scope>
</reference>
<dbReference type="PANTHER" id="PTHR14416:SF2">
    <property type="entry name" value="PROTEIN NJMU-R1"/>
    <property type="match status" value="1"/>
</dbReference>
<dbReference type="GO" id="GO:0005802">
    <property type="term" value="C:trans-Golgi network"/>
    <property type="evidence" value="ECO:0007669"/>
    <property type="project" value="InterPro"/>
</dbReference>
<reference evidence="1" key="2">
    <citation type="submission" date="2025-09" db="UniProtKB">
        <authorList>
            <consortium name="Ensembl"/>
        </authorList>
    </citation>
    <scope>IDENTIFICATION</scope>
</reference>